<protein>
    <submittedName>
        <fullName evidence="2">Uncharacterized protein</fullName>
    </submittedName>
</protein>
<proteinExistence type="predicted"/>
<evidence type="ECO:0000256" key="1">
    <source>
        <dbReference type="SAM" id="SignalP"/>
    </source>
</evidence>
<comment type="caution">
    <text evidence="2">The sequence shown here is derived from an EMBL/GenBank/DDBJ whole genome shotgun (WGS) entry which is preliminary data.</text>
</comment>
<dbReference type="OrthoDB" id="5290482at2"/>
<dbReference type="RefSeq" id="WP_063243525.1">
    <property type="nucleotide sequence ID" value="NZ_LUKF01000012.1"/>
</dbReference>
<evidence type="ECO:0000313" key="2">
    <source>
        <dbReference type="EMBL" id="KYG64548.1"/>
    </source>
</evidence>
<sequence>MIRSLVAMALTLGMATSAFAADNAYFEIKKVKVTDVTEQYAPQMELFAKKANGLNADCNSSQMPLAPKFTGDRTLGSVNPLDAVELIVDQIINIGKKIFNVINAGRPVVNINLDTANALPKGLSCWSDLSGWNIPQSKVYNVQYENGFGMTVVDFTYRVTYTAGGSADGIGKYITNATFQPANVSVGWGFQLDATAVIPSVFNTGSKRDPVAGMQMNMEWKVTSPMAHEQSTETYFVSGENKLVHMD</sequence>
<keyword evidence="1" id="KW-0732">Signal</keyword>
<feature type="chain" id="PRO_5007573133" evidence="1">
    <location>
        <begin position="21"/>
        <end position="247"/>
    </location>
</feature>
<accession>A0A150WKV1</accession>
<organism evidence="2 3">
    <name type="scientific">Bdellovibrio bacteriovorus</name>
    <dbReference type="NCBI Taxonomy" id="959"/>
    <lineage>
        <taxon>Bacteria</taxon>
        <taxon>Pseudomonadati</taxon>
        <taxon>Bdellovibrionota</taxon>
        <taxon>Bdellovibrionia</taxon>
        <taxon>Bdellovibrionales</taxon>
        <taxon>Pseudobdellovibrionaceae</taxon>
        <taxon>Bdellovibrio</taxon>
    </lineage>
</organism>
<dbReference type="Proteomes" id="UP000075391">
    <property type="component" value="Unassembled WGS sequence"/>
</dbReference>
<dbReference type="EMBL" id="LUKF01000012">
    <property type="protein sequence ID" value="KYG64548.1"/>
    <property type="molecule type" value="Genomic_DNA"/>
</dbReference>
<reference evidence="2 3" key="1">
    <citation type="submission" date="2016-03" db="EMBL/GenBank/DDBJ databases">
        <authorList>
            <person name="Ploux O."/>
        </authorList>
    </citation>
    <scope>NUCLEOTIDE SEQUENCE [LARGE SCALE GENOMIC DNA]</scope>
    <source>
        <strain evidence="2 3">BER2</strain>
    </source>
</reference>
<gene>
    <name evidence="2" type="ORF">AZI85_03815</name>
</gene>
<name>A0A150WKV1_BDEBC</name>
<evidence type="ECO:0000313" key="3">
    <source>
        <dbReference type="Proteomes" id="UP000075391"/>
    </source>
</evidence>
<dbReference type="AlphaFoldDB" id="A0A150WKV1"/>
<feature type="signal peptide" evidence="1">
    <location>
        <begin position="1"/>
        <end position="20"/>
    </location>
</feature>